<dbReference type="PIRSF" id="PIRSF022704">
    <property type="entry name" value="UCP022704"/>
    <property type="match status" value="1"/>
</dbReference>
<accession>A0A9Q5ZCN0</accession>
<reference evidence="1 2" key="1">
    <citation type="submission" date="2015-02" db="EMBL/GenBank/DDBJ databases">
        <title>Nostoc linckia genome annotation.</title>
        <authorList>
            <person name="Zhou Z."/>
        </authorList>
    </citation>
    <scope>NUCLEOTIDE SEQUENCE [LARGE SCALE GENOMIC DNA]</scope>
    <source>
        <strain evidence="2">z8</strain>
    </source>
</reference>
<evidence type="ECO:0008006" key="3">
    <source>
        <dbReference type="Google" id="ProtNLM"/>
    </source>
</evidence>
<dbReference type="Gene3D" id="2.60.120.200">
    <property type="match status" value="1"/>
</dbReference>
<dbReference type="InterPro" id="IPR009784">
    <property type="entry name" value="DUF1349"/>
</dbReference>
<gene>
    <name evidence="1" type="ORF">VF08_13760</name>
</gene>
<dbReference type="PANTHER" id="PTHR35332:SF2">
    <property type="entry name" value="REGULATION OF ENOLASE PROTEIN 1"/>
    <property type="match status" value="1"/>
</dbReference>
<sequence>MQMEWYNEPPVWEVKDEAIAVTSGAKTDFWRETHYGFIRDNGHFFYQTIEGDFIAEVKVTGQYHDLYDQAGLMVRSDEFNWLKCGIEFVDGVQQISAVVTRNYSDWSVIPVPQNSSAIWIRVTRRGTAIEVEYSLNGSEYTMLRLAYLTPVETLNVGVMCASPEGNGFQMRFENLQIRSF</sequence>
<comment type="caution">
    <text evidence="1">The sequence shown here is derived from an EMBL/GenBank/DDBJ whole genome shotgun (WGS) entry which is preliminary data.</text>
</comment>
<dbReference type="SUPFAM" id="SSF49899">
    <property type="entry name" value="Concanavalin A-like lectins/glucanases"/>
    <property type="match status" value="1"/>
</dbReference>
<dbReference type="Pfam" id="PF07081">
    <property type="entry name" value="DUF1349"/>
    <property type="match status" value="1"/>
</dbReference>
<dbReference type="AlphaFoldDB" id="A0A9Q5ZCN0"/>
<dbReference type="Proteomes" id="UP000222310">
    <property type="component" value="Unassembled WGS sequence"/>
</dbReference>
<dbReference type="InterPro" id="IPR013320">
    <property type="entry name" value="ConA-like_dom_sf"/>
</dbReference>
<evidence type="ECO:0000313" key="2">
    <source>
        <dbReference type="Proteomes" id="UP000222310"/>
    </source>
</evidence>
<dbReference type="EMBL" id="LAHD01000032">
    <property type="protein sequence ID" value="PHK03813.1"/>
    <property type="molecule type" value="Genomic_DNA"/>
</dbReference>
<proteinExistence type="predicted"/>
<dbReference type="InterPro" id="IPR015987">
    <property type="entry name" value="UCP022704"/>
</dbReference>
<name>A0A9Q5ZCN0_NOSLI</name>
<evidence type="ECO:0000313" key="1">
    <source>
        <dbReference type="EMBL" id="PHK03813.1"/>
    </source>
</evidence>
<organism evidence="1 2">
    <name type="scientific">Nostoc linckia z8</name>
    <dbReference type="NCBI Taxonomy" id="1628746"/>
    <lineage>
        <taxon>Bacteria</taxon>
        <taxon>Bacillati</taxon>
        <taxon>Cyanobacteriota</taxon>
        <taxon>Cyanophyceae</taxon>
        <taxon>Nostocales</taxon>
        <taxon>Nostocaceae</taxon>
        <taxon>Nostoc</taxon>
    </lineage>
</organism>
<dbReference type="PANTHER" id="PTHR35332">
    <property type="entry name" value="REGULATION OF ENOLASE PROTEIN 1"/>
    <property type="match status" value="1"/>
</dbReference>
<protein>
    <recommendedName>
        <fullName evidence="3">DUF1349 domain-containing protein</fullName>
    </recommendedName>
</protein>